<evidence type="ECO:0000313" key="2">
    <source>
        <dbReference type="EMBL" id="RLN39058.1"/>
    </source>
</evidence>
<dbReference type="AlphaFoldDB" id="A0A3L6TIV7"/>
<sequence>MGNPSQGPVSENKISAEEQRILDDLEADIEEDLEREIIDNMCRLARHLRRLYQHGDRRQLRCSATEFQFSPRHAENAALSEMNIRIKLDEHCQIDITKVEKDAATTQINSRPSADHSDKKSLKTRHSDAIHCRKQHNHPALPWR</sequence>
<feature type="compositionally biased region" description="Basic and acidic residues" evidence="1">
    <location>
        <begin position="113"/>
        <end position="131"/>
    </location>
</feature>
<dbReference type="EMBL" id="PQIB02000001">
    <property type="protein sequence ID" value="RLN39058.1"/>
    <property type="molecule type" value="Genomic_DNA"/>
</dbReference>
<proteinExistence type="predicted"/>
<name>A0A3L6TIV7_PANMI</name>
<feature type="region of interest" description="Disordered" evidence="1">
    <location>
        <begin position="103"/>
        <end position="144"/>
    </location>
</feature>
<keyword evidence="3" id="KW-1185">Reference proteome</keyword>
<gene>
    <name evidence="2" type="ORF">C2845_PM01G43780</name>
</gene>
<dbReference type="STRING" id="4540.A0A3L6TIV7"/>
<comment type="caution">
    <text evidence="2">The sequence shown here is derived from an EMBL/GenBank/DDBJ whole genome shotgun (WGS) entry which is preliminary data.</text>
</comment>
<dbReference type="OrthoDB" id="1917248at2759"/>
<dbReference type="Proteomes" id="UP000275267">
    <property type="component" value="Unassembled WGS sequence"/>
</dbReference>
<evidence type="ECO:0000256" key="1">
    <source>
        <dbReference type="SAM" id="MobiDB-lite"/>
    </source>
</evidence>
<protein>
    <submittedName>
        <fullName evidence="2">Uncharacterized protein</fullName>
    </submittedName>
</protein>
<accession>A0A3L6TIV7</accession>
<organism evidence="2 3">
    <name type="scientific">Panicum miliaceum</name>
    <name type="common">Proso millet</name>
    <name type="synonym">Broomcorn millet</name>
    <dbReference type="NCBI Taxonomy" id="4540"/>
    <lineage>
        <taxon>Eukaryota</taxon>
        <taxon>Viridiplantae</taxon>
        <taxon>Streptophyta</taxon>
        <taxon>Embryophyta</taxon>
        <taxon>Tracheophyta</taxon>
        <taxon>Spermatophyta</taxon>
        <taxon>Magnoliopsida</taxon>
        <taxon>Liliopsida</taxon>
        <taxon>Poales</taxon>
        <taxon>Poaceae</taxon>
        <taxon>PACMAD clade</taxon>
        <taxon>Panicoideae</taxon>
        <taxon>Panicodae</taxon>
        <taxon>Paniceae</taxon>
        <taxon>Panicinae</taxon>
        <taxon>Panicum</taxon>
        <taxon>Panicum sect. Panicum</taxon>
    </lineage>
</organism>
<evidence type="ECO:0000313" key="3">
    <source>
        <dbReference type="Proteomes" id="UP000275267"/>
    </source>
</evidence>
<reference evidence="3" key="1">
    <citation type="journal article" date="2019" name="Nat. Commun.">
        <title>The genome of broomcorn millet.</title>
        <authorList>
            <person name="Zou C."/>
            <person name="Miki D."/>
            <person name="Li D."/>
            <person name="Tang Q."/>
            <person name="Xiao L."/>
            <person name="Rajput S."/>
            <person name="Deng P."/>
            <person name="Jia W."/>
            <person name="Huang R."/>
            <person name="Zhang M."/>
            <person name="Sun Y."/>
            <person name="Hu J."/>
            <person name="Fu X."/>
            <person name="Schnable P.S."/>
            <person name="Li F."/>
            <person name="Zhang H."/>
            <person name="Feng B."/>
            <person name="Zhu X."/>
            <person name="Liu R."/>
            <person name="Schnable J.C."/>
            <person name="Zhu J.-K."/>
            <person name="Zhang H."/>
        </authorList>
    </citation>
    <scope>NUCLEOTIDE SEQUENCE [LARGE SCALE GENOMIC DNA]</scope>
</reference>